<gene>
    <name evidence="1" type="ORF">ADL15_41295</name>
</gene>
<keyword evidence="2" id="KW-1185">Reference proteome</keyword>
<dbReference type="Proteomes" id="UP000053244">
    <property type="component" value="Unassembled WGS sequence"/>
</dbReference>
<organism evidence="1 2">
    <name type="scientific">Actinoplanes awajinensis subsp. mycoplanecinus</name>
    <dbReference type="NCBI Taxonomy" id="135947"/>
    <lineage>
        <taxon>Bacteria</taxon>
        <taxon>Bacillati</taxon>
        <taxon>Actinomycetota</taxon>
        <taxon>Actinomycetes</taxon>
        <taxon>Micromonosporales</taxon>
        <taxon>Micromonosporaceae</taxon>
        <taxon>Actinoplanes</taxon>
    </lineage>
</organism>
<reference evidence="1 2" key="1">
    <citation type="submission" date="2015-10" db="EMBL/GenBank/DDBJ databases">
        <authorList>
            <person name="Gilbert D.G."/>
        </authorList>
    </citation>
    <scope>NUCLEOTIDE SEQUENCE [LARGE SCALE GENOMIC DNA]</scope>
    <source>
        <strain evidence="1 2">NRRL B-16712</strain>
    </source>
</reference>
<protein>
    <submittedName>
        <fullName evidence="1">Uncharacterized protein</fullName>
    </submittedName>
</protein>
<accession>A0A101JE61</accession>
<evidence type="ECO:0000313" key="1">
    <source>
        <dbReference type="EMBL" id="KUL25125.1"/>
    </source>
</evidence>
<name>A0A101JE61_9ACTN</name>
<comment type="caution">
    <text evidence="1">The sequence shown here is derived from an EMBL/GenBank/DDBJ whole genome shotgun (WGS) entry which is preliminary data.</text>
</comment>
<dbReference type="AlphaFoldDB" id="A0A101JE61"/>
<proteinExistence type="predicted"/>
<evidence type="ECO:0000313" key="2">
    <source>
        <dbReference type="Proteomes" id="UP000053244"/>
    </source>
</evidence>
<dbReference type="EMBL" id="LLZH01000317">
    <property type="protein sequence ID" value="KUL25125.1"/>
    <property type="molecule type" value="Genomic_DNA"/>
</dbReference>
<sequence>MIRMSTDDRPVAAVVLSAAAEVQLAFDELAVWAREQRGMSGVRPTCDLHRGNLNRALEVDWYLSVRHTRSTFDLEYCLEATHEDGEWLIRSAGCAAGHDPNGSERIYELPDRYAVTDREFVDELVGACRTLTDHRAKILDLFLTVYVQGFTKPGRPTRRA</sequence>